<keyword evidence="6 8" id="KW-0560">Oxidoreductase</keyword>
<name>A0A6N6VQ46_9BACT</name>
<evidence type="ECO:0000256" key="6">
    <source>
        <dbReference type="RuleBase" id="RU364082"/>
    </source>
</evidence>
<organism evidence="8 9">
    <name type="scientific">Silvanigrella paludirubra</name>
    <dbReference type="NCBI Taxonomy" id="2499159"/>
    <lineage>
        <taxon>Bacteria</taxon>
        <taxon>Pseudomonadati</taxon>
        <taxon>Bdellovibrionota</taxon>
        <taxon>Oligoflexia</taxon>
        <taxon>Silvanigrellales</taxon>
        <taxon>Silvanigrellaceae</taxon>
        <taxon>Silvanigrella</taxon>
    </lineage>
</organism>
<keyword evidence="9" id="KW-1185">Reference proteome</keyword>
<dbReference type="OrthoDB" id="9803892at2"/>
<comment type="caution">
    <text evidence="8">The sequence shown here is derived from an EMBL/GenBank/DDBJ whole genome shotgun (WGS) entry which is preliminary data.</text>
</comment>
<proteinExistence type="inferred from homology"/>
<dbReference type="PANTHER" id="PTHR10491:SF4">
    <property type="entry name" value="METHIONINE ADENOSYLTRANSFERASE 2 SUBUNIT BETA"/>
    <property type="match status" value="1"/>
</dbReference>
<dbReference type="Gene3D" id="3.90.25.10">
    <property type="entry name" value="UDP-galactose 4-epimerase, domain 1"/>
    <property type="match status" value="1"/>
</dbReference>
<comment type="catalytic activity">
    <reaction evidence="5">
        <text>dTDP-beta-L-rhamnose + NADP(+) = dTDP-4-dehydro-beta-L-rhamnose + NADPH + H(+)</text>
        <dbReference type="Rhea" id="RHEA:21796"/>
        <dbReference type="ChEBI" id="CHEBI:15378"/>
        <dbReference type="ChEBI" id="CHEBI:57510"/>
        <dbReference type="ChEBI" id="CHEBI:57783"/>
        <dbReference type="ChEBI" id="CHEBI:58349"/>
        <dbReference type="ChEBI" id="CHEBI:62830"/>
        <dbReference type="EC" id="1.1.1.133"/>
    </reaction>
</comment>
<dbReference type="PANTHER" id="PTHR10491">
    <property type="entry name" value="DTDP-4-DEHYDRORHAMNOSE REDUCTASE"/>
    <property type="match status" value="1"/>
</dbReference>
<comment type="pathway">
    <text evidence="1 6">Carbohydrate biosynthesis; dTDP-L-rhamnose biosynthesis.</text>
</comment>
<evidence type="ECO:0000256" key="3">
    <source>
        <dbReference type="ARBA" id="ARBA00012929"/>
    </source>
</evidence>
<evidence type="ECO:0000313" key="8">
    <source>
        <dbReference type="EMBL" id="KAB8036807.1"/>
    </source>
</evidence>
<dbReference type="InterPro" id="IPR005913">
    <property type="entry name" value="dTDP_dehydrorham_reduct"/>
</dbReference>
<accession>A0A6N6VQ46</accession>
<dbReference type="SUPFAM" id="SSF51735">
    <property type="entry name" value="NAD(P)-binding Rossmann-fold domains"/>
    <property type="match status" value="1"/>
</dbReference>
<dbReference type="GO" id="GO:0005829">
    <property type="term" value="C:cytosol"/>
    <property type="evidence" value="ECO:0007669"/>
    <property type="project" value="TreeGrafter"/>
</dbReference>
<dbReference type="InterPro" id="IPR029903">
    <property type="entry name" value="RmlD-like-bd"/>
</dbReference>
<dbReference type="GO" id="GO:0008831">
    <property type="term" value="F:dTDP-4-dehydrorhamnose reductase activity"/>
    <property type="evidence" value="ECO:0007669"/>
    <property type="project" value="UniProtKB-EC"/>
</dbReference>
<evidence type="ECO:0000256" key="5">
    <source>
        <dbReference type="ARBA" id="ARBA00048200"/>
    </source>
</evidence>
<feature type="domain" description="RmlD-like substrate binding" evidence="7">
    <location>
        <begin position="1"/>
        <end position="288"/>
    </location>
</feature>
<sequence>MNIFLFGKSGQIGNDIFKIFSENGDNVIFYSSKKLDISNIDHINEYKNIFKGVDFIINCAAYTAVDKAEDEKDQALQTNHIGVKNLCMLCKELDLPLIHLSTDYVFSGEKEVYSEIDETLPLSVYGISKELAEKEIIFNLKKYFILRVSWVFGKYGNNFVKTILKLSKEKESLNIVADQKGCPTSAKSIAQVIYNITKSNINEKQYGIYHYSNSEIVTWYDFAKKIVDIGNKYMSLKIRNISPISTSEYPCKATRPKNSVLSCKKINDIFQIEQDSWEPYLEEVISNYSIQIIDEK</sequence>
<evidence type="ECO:0000313" key="9">
    <source>
        <dbReference type="Proteomes" id="UP000437748"/>
    </source>
</evidence>
<dbReference type="InterPro" id="IPR036291">
    <property type="entry name" value="NAD(P)-bd_dom_sf"/>
</dbReference>
<gene>
    <name evidence="8" type="primary">rfbD</name>
    <name evidence="8" type="ORF">GCL60_13260</name>
</gene>
<dbReference type="Pfam" id="PF04321">
    <property type="entry name" value="RmlD_sub_bind"/>
    <property type="match status" value="1"/>
</dbReference>
<dbReference type="AlphaFoldDB" id="A0A6N6VQ46"/>
<reference evidence="8 9" key="1">
    <citation type="submission" date="2019-10" db="EMBL/GenBank/DDBJ databases">
        <title>New species of Slilvanegrellaceae.</title>
        <authorList>
            <person name="Pitt A."/>
            <person name="Hahn M.W."/>
        </authorList>
    </citation>
    <scope>NUCLEOTIDE SEQUENCE [LARGE SCALE GENOMIC DNA]</scope>
    <source>
        <strain evidence="8 9">SP-Ram-0.45-NSY-1</strain>
    </source>
</reference>
<comment type="similarity">
    <text evidence="2 6">Belongs to the dTDP-4-dehydrorhamnose reductase family.</text>
</comment>
<evidence type="ECO:0000256" key="4">
    <source>
        <dbReference type="ARBA" id="ARBA00017099"/>
    </source>
</evidence>
<evidence type="ECO:0000259" key="7">
    <source>
        <dbReference type="Pfam" id="PF04321"/>
    </source>
</evidence>
<dbReference type="CDD" id="cd05254">
    <property type="entry name" value="dTDP_HR_like_SDR_e"/>
    <property type="match status" value="1"/>
</dbReference>
<dbReference type="GO" id="GO:0019305">
    <property type="term" value="P:dTDP-rhamnose biosynthetic process"/>
    <property type="evidence" value="ECO:0007669"/>
    <property type="project" value="UniProtKB-UniPathway"/>
</dbReference>
<dbReference type="UniPathway" id="UPA00124"/>
<dbReference type="Gene3D" id="3.40.50.720">
    <property type="entry name" value="NAD(P)-binding Rossmann-like Domain"/>
    <property type="match status" value="1"/>
</dbReference>
<dbReference type="NCBIfam" id="TIGR01214">
    <property type="entry name" value="rmlD"/>
    <property type="match status" value="1"/>
</dbReference>
<dbReference type="Proteomes" id="UP000437748">
    <property type="component" value="Unassembled WGS sequence"/>
</dbReference>
<protein>
    <recommendedName>
        <fullName evidence="4 6">dTDP-4-dehydrorhamnose reductase</fullName>
        <ecNumber evidence="3 6">1.1.1.133</ecNumber>
    </recommendedName>
</protein>
<keyword evidence="6" id="KW-0521">NADP</keyword>
<dbReference type="RefSeq" id="WP_153421222.1">
    <property type="nucleotide sequence ID" value="NZ_WFLM01000005.1"/>
</dbReference>
<dbReference type="EMBL" id="WFLM01000005">
    <property type="protein sequence ID" value="KAB8036807.1"/>
    <property type="molecule type" value="Genomic_DNA"/>
</dbReference>
<evidence type="ECO:0000256" key="2">
    <source>
        <dbReference type="ARBA" id="ARBA00010944"/>
    </source>
</evidence>
<comment type="function">
    <text evidence="6">Catalyzes the reduction of dTDP-6-deoxy-L-lyxo-4-hexulose to yield dTDP-L-rhamnose.</text>
</comment>
<evidence type="ECO:0000256" key="1">
    <source>
        <dbReference type="ARBA" id="ARBA00004781"/>
    </source>
</evidence>
<dbReference type="EC" id="1.1.1.133" evidence="3 6"/>